<dbReference type="RefSeq" id="XP_001428288.1">
    <property type="nucleotide sequence ID" value="XM_001428251.1"/>
</dbReference>
<dbReference type="GeneID" id="5014072"/>
<dbReference type="AlphaFoldDB" id="A0BQS3"/>
<dbReference type="InParanoid" id="A0BQS3"/>
<organism evidence="2 3">
    <name type="scientific">Paramecium tetraurelia</name>
    <dbReference type="NCBI Taxonomy" id="5888"/>
    <lineage>
        <taxon>Eukaryota</taxon>
        <taxon>Sar</taxon>
        <taxon>Alveolata</taxon>
        <taxon>Ciliophora</taxon>
        <taxon>Intramacronucleata</taxon>
        <taxon>Oligohymenophorea</taxon>
        <taxon>Peniculida</taxon>
        <taxon>Parameciidae</taxon>
        <taxon>Paramecium</taxon>
    </lineage>
</organism>
<evidence type="ECO:0000313" key="3">
    <source>
        <dbReference type="Proteomes" id="UP000000600"/>
    </source>
</evidence>
<dbReference type="EMBL" id="CT868010">
    <property type="protein sequence ID" value="CAK60890.1"/>
    <property type="molecule type" value="Genomic_DNA"/>
</dbReference>
<keyword evidence="3" id="KW-1185">Reference proteome</keyword>
<evidence type="ECO:0000313" key="2">
    <source>
        <dbReference type="EMBL" id="CAK60890.1"/>
    </source>
</evidence>
<evidence type="ECO:0000256" key="1">
    <source>
        <dbReference type="SAM" id="Coils"/>
    </source>
</evidence>
<reference evidence="2 3" key="1">
    <citation type="journal article" date="2006" name="Nature">
        <title>Global trends of whole-genome duplications revealed by the ciliate Paramecium tetraurelia.</title>
        <authorList>
            <consortium name="Genoscope"/>
            <person name="Aury J.-M."/>
            <person name="Jaillon O."/>
            <person name="Duret L."/>
            <person name="Noel B."/>
            <person name="Jubin C."/>
            <person name="Porcel B.M."/>
            <person name="Segurens B."/>
            <person name="Daubin V."/>
            <person name="Anthouard V."/>
            <person name="Aiach N."/>
            <person name="Arnaiz O."/>
            <person name="Billaut A."/>
            <person name="Beisson J."/>
            <person name="Blanc I."/>
            <person name="Bouhouche K."/>
            <person name="Camara F."/>
            <person name="Duharcourt S."/>
            <person name="Guigo R."/>
            <person name="Gogendeau D."/>
            <person name="Katinka M."/>
            <person name="Keller A.-M."/>
            <person name="Kissmehl R."/>
            <person name="Klotz C."/>
            <person name="Koll F."/>
            <person name="Le Moue A."/>
            <person name="Lepere C."/>
            <person name="Malinsky S."/>
            <person name="Nowacki M."/>
            <person name="Nowak J.K."/>
            <person name="Plattner H."/>
            <person name="Poulain J."/>
            <person name="Ruiz F."/>
            <person name="Serrano V."/>
            <person name="Zagulski M."/>
            <person name="Dessen P."/>
            <person name="Betermier M."/>
            <person name="Weissenbach J."/>
            <person name="Scarpelli C."/>
            <person name="Schachter V."/>
            <person name="Sperling L."/>
            <person name="Meyer E."/>
            <person name="Cohen J."/>
            <person name="Wincker P."/>
        </authorList>
    </citation>
    <scope>NUCLEOTIDE SEQUENCE [LARGE SCALE GENOMIC DNA]</scope>
    <source>
        <strain evidence="2 3">Stock d4-2</strain>
    </source>
</reference>
<sequence>MEQILILIKQLYNENEEIRRMAEQELNNIFNDFEKIKIGFECLCDQKIEKSLRVQFFIYLKHYLQQNYITIIMNHKIEILNILLFYLNKVDPQIIPLLCKLINYMILYTPDSTQIIICIMDKQQLDSAYIQLITEMMSSQIVINIILVRFFNSSTSMIINQLIRYQIFTCLLPILYFTLQKMIIIMLSQINIANQSKIIHNNQKYLKTFPKSQFDSSKKSFPHKLFNNNKQHLGRITAYRLLKIINKLVAFQKFNYQQQRQLLIFIVINIIQLDFHAYQNLYLNLDEENEDDYYLLKIRNFGIDFILSVLKLDSENYIFQEILLISDQLIPLNQSEQSICIKKEAHYFIISNLFYRIPIHHLDQLFLQELLYCLKQINGTYIPIKIQVLILLKKFILKRLITNQSQIDYLISILQEQLQIISQINNPNLLCAMIDLLVCLQLYYPQRNCLTKQTYLDLKQYYFSQTKAIYKQCILKCMAELDQLNLGDNSIISIITKELLNAQSEQHLQKYQLKLLIDIMGVIVDKQYTFQLMLFQNIIFQLVHSSLQQFKHQSASIGLLNVYLKKLLIQQEIKSTESENSIRMIQLLMLDCLDEDSDLFELIVQTYYLILLHDVADLTVTLQFITKYATQLKTQNFLSLFCLFLFRLKQGSFQFEIQQLYKQLYENIEQDDGETSNELLCGLSILDINQYEIKEIMLGQQDVLYTMTNKAIQYITYQNKFYINYLINFYQSMITKKHLIFDMEQLSLNNSFVVKLDEFVSQLALKQENTQYSIINQIQKIFETSYSNSLFFCDQIIKKFQIPIMIQAQDDLNLNELTLQ</sequence>
<name>A0BQS3_PARTE</name>
<evidence type="ECO:0008006" key="4">
    <source>
        <dbReference type="Google" id="ProtNLM"/>
    </source>
</evidence>
<proteinExistence type="predicted"/>
<accession>A0BQS3</accession>
<protein>
    <recommendedName>
        <fullName evidence="4">Importin N-terminal domain-containing protein</fullName>
    </recommendedName>
</protein>
<feature type="coiled-coil region" evidence="1">
    <location>
        <begin position="1"/>
        <end position="28"/>
    </location>
</feature>
<dbReference type="OrthoDB" id="304641at2759"/>
<dbReference type="OMA" id="QIIICIM"/>
<keyword evidence="1" id="KW-0175">Coiled coil</keyword>
<gene>
    <name evidence="2" type="ORF">GSPATT00031119001</name>
</gene>
<dbReference type="KEGG" id="ptm:GSPATT00031119001"/>
<dbReference type="Proteomes" id="UP000000600">
    <property type="component" value="Unassembled WGS sequence"/>
</dbReference>
<dbReference type="HOGENOM" id="CLU_344990_0_0_1"/>